<feature type="compositionally biased region" description="Polar residues" evidence="5">
    <location>
        <begin position="305"/>
        <end position="323"/>
    </location>
</feature>
<dbReference type="InterPro" id="IPR037274">
    <property type="entry name" value="Znf_CHY_sf"/>
</dbReference>
<protein>
    <recommendedName>
        <fullName evidence="6">CHY-type domain-containing protein</fullName>
    </recommendedName>
</protein>
<evidence type="ECO:0000256" key="3">
    <source>
        <dbReference type="ARBA" id="ARBA00022833"/>
    </source>
</evidence>
<dbReference type="PROSITE" id="PS51266">
    <property type="entry name" value="ZF_CHY"/>
    <property type="match status" value="1"/>
</dbReference>
<feature type="region of interest" description="Disordered" evidence="5">
    <location>
        <begin position="302"/>
        <end position="351"/>
    </location>
</feature>
<organism evidence="7 8">
    <name type="scientific">Aureobasidium pullulans</name>
    <name type="common">Black yeast</name>
    <name type="synonym">Pullularia pullulans</name>
    <dbReference type="NCBI Taxonomy" id="5580"/>
    <lineage>
        <taxon>Eukaryota</taxon>
        <taxon>Fungi</taxon>
        <taxon>Dikarya</taxon>
        <taxon>Ascomycota</taxon>
        <taxon>Pezizomycotina</taxon>
        <taxon>Dothideomycetes</taxon>
        <taxon>Dothideomycetidae</taxon>
        <taxon>Dothideales</taxon>
        <taxon>Saccotheciaceae</taxon>
        <taxon>Aureobasidium</taxon>
    </lineage>
</organism>
<reference evidence="7 8" key="1">
    <citation type="submission" date="2018-10" db="EMBL/GenBank/DDBJ databases">
        <title>Fifty Aureobasidium pullulans genomes reveal a recombining polyextremotolerant generalist.</title>
        <authorList>
            <person name="Gostincar C."/>
            <person name="Turk M."/>
            <person name="Zajc J."/>
            <person name="Gunde-Cimerman N."/>
        </authorList>
    </citation>
    <scope>NUCLEOTIDE SEQUENCE [LARGE SCALE GENOMIC DNA]</scope>
    <source>
        <strain evidence="7 8">EXF-3844</strain>
    </source>
</reference>
<name>A0A4V4KRN0_AURPU</name>
<dbReference type="InterPro" id="IPR008913">
    <property type="entry name" value="Znf_CHY"/>
</dbReference>
<dbReference type="GO" id="GO:0008270">
    <property type="term" value="F:zinc ion binding"/>
    <property type="evidence" value="ECO:0007669"/>
    <property type="project" value="UniProtKB-KW"/>
</dbReference>
<dbReference type="Pfam" id="PF05495">
    <property type="entry name" value="zf-CHY"/>
    <property type="match status" value="1"/>
</dbReference>
<evidence type="ECO:0000256" key="4">
    <source>
        <dbReference type="PROSITE-ProRule" id="PRU00601"/>
    </source>
</evidence>
<feature type="domain" description="CHY-type" evidence="6">
    <location>
        <begin position="733"/>
        <end position="800"/>
    </location>
</feature>
<evidence type="ECO:0000259" key="6">
    <source>
        <dbReference type="PROSITE" id="PS51266"/>
    </source>
</evidence>
<feature type="compositionally biased region" description="Polar residues" evidence="5">
    <location>
        <begin position="334"/>
        <end position="343"/>
    </location>
</feature>
<sequence length="877" mass="97141">MTSTIPVAEIQEQRMATERPSAAVQGGHETGELDSDLYVLALNRNVGDTTSLAAAGPPQTGNWVGGNLRRPFESRACSSKQRKHLATSNLYTLFMNTYTNRSWPATFNFSIAQNAHGCKAGTNCPFVHADSSVPKILETKPRAAKPKPERGDGREIAIPSRQHELSVDRSKVVSRPVPKTEREDPRVFQLGQLRRRFAPTEEALRDATLLKLKLAPSDPDFPFDLPFLDCSLTIPLSYPKDKPSLRITNQEMPRGFQLNVERGFDQIISESPNATLLGIFNRLDKQLETLLSGEKADTVKIIRNAPSSEPQEQTRLGTKTSELQPVANARRSEPTPSFTSEQKSQAEKRRQADIRQLVARLGRLPGFVQSSDDVSFTIPFQPTKKTALPEALRNQKSIRLVVPQLYNLHTPRIEVNGNNDPAARALEQAFQERVKSETGLNLLAHINFLTQHAHTMSTPKEAGPLPEGQSKSVEAVRAELVVPVPTQVSGVPVSENSDKPHIQVIPRPPEWNNDGPKGTDGPDGWSSDDSYSYDSGDETEGESSDKPEQQPAPTSGLAERGIMLSFPNLELYGCELLELVSLSITVKCERCKDLLDVQRLRNNIKGDVTGMRDEICKKCANNLAVGFRADLIHQNSVRAGYLDLDGCTVVDMLPRQANFIPTCSECSTSYPAPGVVGVRGDSILSICRECHRKMSFRIPETKFLHVSAAAVRASRAPARRKIKENLGIVAGQELPRRGRCTHYAKSYRWFRFSCCSKVYACDRCHDEKESHPNEHANRMICGYCSREQNYAPETCHFCRASMVARRGHGFWEGGKGKTNCSITLSGFPSVPSSIFPYHSSLERPYPAVFDGNDVSLVPADSMHPRELQLSPRTGVKA</sequence>
<accession>A0A4V4KRN0</accession>
<dbReference type="EMBL" id="QZBN01000319">
    <property type="protein sequence ID" value="THZ46791.1"/>
    <property type="molecule type" value="Genomic_DNA"/>
</dbReference>
<evidence type="ECO:0000256" key="2">
    <source>
        <dbReference type="ARBA" id="ARBA00022771"/>
    </source>
</evidence>
<dbReference type="Proteomes" id="UP000310121">
    <property type="component" value="Unassembled WGS sequence"/>
</dbReference>
<evidence type="ECO:0000256" key="5">
    <source>
        <dbReference type="SAM" id="MobiDB-lite"/>
    </source>
</evidence>
<dbReference type="SUPFAM" id="SSF161219">
    <property type="entry name" value="CHY zinc finger-like"/>
    <property type="match status" value="1"/>
</dbReference>
<keyword evidence="3" id="KW-0862">Zinc</keyword>
<feature type="region of interest" description="Disordered" evidence="5">
    <location>
        <begin position="489"/>
        <end position="555"/>
    </location>
</feature>
<dbReference type="AlphaFoldDB" id="A0A4V4KRN0"/>
<proteinExistence type="predicted"/>
<comment type="caution">
    <text evidence="7">The sequence shown here is derived from an EMBL/GenBank/DDBJ whole genome shotgun (WGS) entry which is preliminary data.</text>
</comment>
<feature type="region of interest" description="Disordered" evidence="5">
    <location>
        <begin position="1"/>
        <end position="29"/>
    </location>
</feature>
<gene>
    <name evidence="7" type="ORF">D6C90_04177</name>
</gene>
<feature type="compositionally biased region" description="Low complexity" evidence="5">
    <location>
        <begin position="523"/>
        <end position="534"/>
    </location>
</feature>
<evidence type="ECO:0000313" key="8">
    <source>
        <dbReference type="Proteomes" id="UP000310121"/>
    </source>
</evidence>
<keyword evidence="2 4" id="KW-0863">Zinc-finger</keyword>
<keyword evidence="1" id="KW-0479">Metal-binding</keyword>
<feature type="compositionally biased region" description="Basic and acidic residues" evidence="5">
    <location>
        <begin position="141"/>
        <end position="171"/>
    </location>
</feature>
<evidence type="ECO:0000313" key="7">
    <source>
        <dbReference type="EMBL" id="THZ46791.1"/>
    </source>
</evidence>
<evidence type="ECO:0000256" key="1">
    <source>
        <dbReference type="ARBA" id="ARBA00022723"/>
    </source>
</evidence>
<feature type="region of interest" description="Disordered" evidence="5">
    <location>
        <begin position="141"/>
        <end position="180"/>
    </location>
</feature>